<sequence length="63" mass="7034">MPPDDQIDDLMTYRCPKCGDVMEAPGTKELDGKVYLIFRHTMTSAGAQNCSFKDDDFPVSTTE</sequence>
<evidence type="ECO:0000313" key="1">
    <source>
        <dbReference type="EMBL" id="RJR26475.1"/>
    </source>
</evidence>
<dbReference type="AlphaFoldDB" id="A0A3A4ZAY4"/>
<organism evidence="1 2">
    <name type="scientific">candidate division WWE3 bacterium</name>
    <dbReference type="NCBI Taxonomy" id="2053526"/>
    <lineage>
        <taxon>Bacteria</taxon>
        <taxon>Katanobacteria</taxon>
    </lineage>
</organism>
<proteinExistence type="predicted"/>
<gene>
    <name evidence="1" type="ORF">C4561_04970</name>
</gene>
<dbReference type="EMBL" id="QZJF01000021">
    <property type="protein sequence ID" value="RJR26475.1"/>
    <property type="molecule type" value="Genomic_DNA"/>
</dbReference>
<evidence type="ECO:0000313" key="2">
    <source>
        <dbReference type="Proteomes" id="UP000265540"/>
    </source>
</evidence>
<protein>
    <submittedName>
        <fullName evidence="1">Uncharacterized protein</fullName>
    </submittedName>
</protein>
<reference evidence="1 2" key="1">
    <citation type="journal article" date="2017" name="ISME J.">
        <title>Energy and carbon metabolisms in a deep terrestrial subsurface fluid microbial community.</title>
        <authorList>
            <person name="Momper L."/>
            <person name="Jungbluth S.P."/>
            <person name="Lee M.D."/>
            <person name="Amend J.P."/>
        </authorList>
    </citation>
    <scope>NUCLEOTIDE SEQUENCE [LARGE SCALE GENOMIC DNA]</scope>
    <source>
        <strain evidence="1">SURF_46</strain>
    </source>
</reference>
<dbReference type="Proteomes" id="UP000265540">
    <property type="component" value="Unassembled WGS sequence"/>
</dbReference>
<accession>A0A3A4ZAY4</accession>
<name>A0A3A4ZAY4_UNCKA</name>
<comment type="caution">
    <text evidence="1">The sequence shown here is derived from an EMBL/GenBank/DDBJ whole genome shotgun (WGS) entry which is preliminary data.</text>
</comment>